<evidence type="ECO:0000313" key="2">
    <source>
        <dbReference type="EMBL" id="KAJ8387810.1"/>
    </source>
</evidence>
<evidence type="ECO:0000256" key="1">
    <source>
        <dbReference type="SAM" id="MobiDB-lite"/>
    </source>
</evidence>
<feature type="compositionally biased region" description="Low complexity" evidence="1">
    <location>
        <begin position="48"/>
        <end position="60"/>
    </location>
</feature>
<sequence>MKENILGNQVDPPQHQMLSKSEEALPCKSTDQVGGRFEHASMGPTNNSSASSLSSQPQSAGGNGTVSEFNNYYGNARGGPCFDQHGGQQSPVMSVMHSSAPNSMEPVHNSHDGYHNSQYNHYASYRAGYGGAGYGVMSSSRQGSNMLIGPGSGKATMAAASVSGGGVGVFQRFPGQNQHPSGATPTLNQLLTSPSPMMRGYGSGYDFNSATAQQQQQQQQQVGMGLGKDISSQYASATHGWGGQHRSHPAMSPGNGGHGVNRAQVGPMEFVAMKRSQLYGMGSSAYPHQQGGAYSTQPYGSPTPHRYPMGTQGRGQMGMGGMQQQMPSQFGQQGQPPYFAQQQQPATPTQPPYLQPRPLPTAVGHGPGQLIQEMQEIQQEGYGGRAQPPLTPAKQSQEEMGLVQHERPSSLPASAWDWQRELSLRVPSQVVWFPGHVTMSFLKGQLLPV</sequence>
<accession>A0AAD7W8Z1</accession>
<feature type="region of interest" description="Disordered" evidence="1">
    <location>
        <begin position="380"/>
        <end position="408"/>
    </location>
</feature>
<feature type="region of interest" description="Disordered" evidence="1">
    <location>
        <begin position="1"/>
        <end position="66"/>
    </location>
</feature>
<comment type="caution">
    <text evidence="2">The sequence shown here is derived from an EMBL/GenBank/DDBJ whole genome shotgun (WGS) entry which is preliminary data.</text>
</comment>
<feature type="region of interest" description="Disordered" evidence="1">
    <location>
        <begin position="315"/>
        <end position="366"/>
    </location>
</feature>
<proteinExistence type="predicted"/>
<dbReference type="AlphaFoldDB" id="A0AAD7W8Z1"/>
<dbReference type="Proteomes" id="UP001221898">
    <property type="component" value="Unassembled WGS sequence"/>
</dbReference>
<reference evidence="2" key="1">
    <citation type="journal article" date="2023" name="Science">
        <title>Genome structures resolve the early diversification of teleost fishes.</title>
        <authorList>
            <person name="Parey E."/>
            <person name="Louis A."/>
            <person name="Montfort J."/>
            <person name="Bouchez O."/>
            <person name="Roques C."/>
            <person name="Iampietro C."/>
            <person name="Lluch J."/>
            <person name="Castinel A."/>
            <person name="Donnadieu C."/>
            <person name="Desvignes T."/>
            <person name="Floi Bucao C."/>
            <person name="Jouanno E."/>
            <person name="Wen M."/>
            <person name="Mejri S."/>
            <person name="Dirks R."/>
            <person name="Jansen H."/>
            <person name="Henkel C."/>
            <person name="Chen W.J."/>
            <person name="Zahm M."/>
            <person name="Cabau C."/>
            <person name="Klopp C."/>
            <person name="Thompson A.W."/>
            <person name="Robinson-Rechavi M."/>
            <person name="Braasch I."/>
            <person name="Lecointre G."/>
            <person name="Bobe J."/>
            <person name="Postlethwait J.H."/>
            <person name="Berthelot C."/>
            <person name="Roest Crollius H."/>
            <person name="Guiguen Y."/>
        </authorList>
    </citation>
    <scope>NUCLEOTIDE SEQUENCE</scope>
    <source>
        <strain evidence="2">NC1722</strain>
    </source>
</reference>
<dbReference type="EMBL" id="JAINUG010000205">
    <property type="protein sequence ID" value="KAJ8387810.1"/>
    <property type="molecule type" value="Genomic_DNA"/>
</dbReference>
<feature type="compositionally biased region" description="Low complexity" evidence="1">
    <location>
        <begin position="322"/>
        <end position="347"/>
    </location>
</feature>
<feature type="compositionally biased region" description="Polar residues" evidence="1">
    <location>
        <begin position="86"/>
        <end position="102"/>
    </location>
</feature>
<protein>
    <submittedName>
        <fullName evidence="2">Uncharacterized protein</fullName>
    </submittedName>
</protein>
<feature type="region of interest" description="Disordered" evidence="1">
    <location>
        <begin position="236"/>
        <end position="258"/>
    </location>
</feature>
<feature type="region of interest" description="Disordered" evidence="1">
    <location>
        <begin position="80"/>
        <end position="104"/>
    </location>
</feature>
<name>A0AAD7W8Z1_9TELE</name>
<keyword evidence="3" id="KW-1185">Reference proteome</keyword>
<feature type="compositionally biased region" description="Pro residues" evidence="1">
    <location>
        <begin position="348"/>
        <end position="359"/>
    </location>
</feature>
<organism evidence="2 3">
    <name type="scientific">Aldrovandia affinis</name>
    <dbReference type="NCBI Taxonomy" id="143900"/>
    <lineage>
        <taxon>Eukaryota</taxon>
        <taxon>Metazoa</taxon>
        <taxon>Chordata</taxon>
        <taxon>Craniata</taxon>
        <taxon>Vertebrata</taxon>
        <taxon>Euteleostomi</taxon>
        <taxon>Actinopterygii</taxon>
        <taxon>Neopterygii</taxon>
        <taxon>Teleostei</taxon>
        <taxon>Notacanthiformes</taxon>
        <taxon>Halosauridae</taxon>
        <taxon>Aldrovandia</taxon>
    </lineage>
</organism>
<evidence type="ECO:0000313" key="3">
    <source>
        <dbReference type="Proteomes" id="UP001221898"/>
    </source>
</evidence>
<gene>
    <name evidence="2" type="ORF">AAFF_G00149590</name>
</gene>